<feature type="compositionally biased region" description="Basic and acidic residues" evidence="1">
    <location>
        <begin position="29"/>
        <end position="41"/>
    </location>
</feature>
<evidence type="ECO:0000313" key="2">
    <source>
        <dbReference type="EMBL" id="KAJ3643435.1"/>
    </source>
</evidence>
<accession>A0AA38HT14</accession>
<protein>
    <submittedName>
        <fullName evidence="2">Uncharacterized protein</fullName>
    </submittedName>
</protein>
<dbReference type="Proteomes" id="UP001168821">
    <property type="component" value="Unassembled WGS sequence"/>
</dbReference>
<comment type="caution">
    <text evidence="2">The sequence shown here is derived from an EMBL/GenBank/DDBJ whole genome shotgun (WGS) entry which is preliminary data.</text>
</comment>
<reference evidence="2" key="1">
    <citation type="journal article" date="2023" name="G3 (Bethesda)">
        <title>Whole genome assemblies of Zophobas morio and Tenebrio molitor.</title>
        <authorList>
            <person name="Kaur S."/>
            <person name="Stinson S.A."/>
            <person name="diCenzo G.C."/>
        </authorList>
    </citation>
    <scope>NUCLEOTIDE SEQUENCE</scope>
    <source>
        <strain evidence="2">QUZm001</strain>
    </source>
</reference>
<proteinExistence type="predicted"/>
<gene>
    <name evidence="2" type="ORF">Zmor_026146</name>
</gene>
<dbReference type="EMBL" id="JALNTZ010000008">
    <property type="protein sequence ID" value="KAJ3643435.1"/>
    <property type="molecule type" value="Genomic_DNA"/>
</dbReference>
<dbReference type="AlphaFoldDB" id="A0AA38HT14"/>
<sequence>MAVDVKAVVLSNTSRAAAAAAAEHESRLQEARGHNRLHRQESASGAQIDRAQYASPSRLSLPSLFFASACNRRQLAIFDGIGLGCAKKRWPEPSTEGWRAFGFEQVTQNSDGNAPAEPEWGGGVRKYLNAMC</sequence>
<keyword evidence="3" id="KW-1185">Reference proteome</keyword>
<feature type="region of interest" description="Disordered" evidence="1">
    <location>
        <begin position="29"/>
        <end position="49"/>
    </location>
</feature>
<organism evidence="2 3">
    <name type="scientific">Zophobas morio</name>
    <dbReference type="NCBI Taxonomy" id="2755281"/>
    <lineage>
        <taxon>Eukaryota</taxon>
        <taxon>Metazoa</taxon>
        <taxon>Ecdysozoa</taxon>
        <taxon>Arthropoda</taxon>
        <taxon>Hexapoda</taxon>
        <taxon>Insecta</taxon>
        <taxon>Pterygota</taxon>
        <taxon>Neoptera</taxon>
        <taxon>Endopterygota</taxon>
        <taxon>Coleoptera</taxon>
        <taxon>Polyphaga</taxon>
        <taxon>Cucujiformia</taxon>
        <taxon>Tenebrionidae</taxon>
        <taxon>Zophobas</taxon>
    </lineage>
</organism>
<name>A0AA38HT14_9CUCU</name>
<evidence type="ECO:0000313" key="3">
    <source>
        <dbReference type="Proteomes" id="UP001168821"/>
    </source>
</evidence>
<evidence type="ECO:0000256" key="1">
    <source>
        <dbReference type="SAM" id="MobiDB-lite"/>
    </source>
</evidence>